<dbReference type="FunFam" id="3.40.50.1390:FF:000010">
    <property type="entry name" value="Recombinase resolvase family"/>
    <property type="match status" value="1"/>
</dbReference>
<dbReference type="CDD" id="cd03767">
    <property type="entry name" value="SR_Res_par"/>
    <property type="match status" value="1"/>
</dbReference>
<dbReference type="AlphaFoldDB" id="A0A546XI04"/>
<dbReference type="Pfam" id="PF00239">
    <property type="entry name" value="Resolvase"/>
    <property type="match status" value="1"/>
</dbReference>
<evidence type="ECO:0000256" key="1">
    <source>
        <dbReference type="ARBA" id="ARBA00022908"/>
    </source>
</evidence>
<dbReference type="PROSITE" id="PS51736">
    <property type="entry name" value="RECOMBINASES_3"/>
    <property type="match status" value="1"/>
</dbReference>
<organism evidence="8 9">
    <name type="scientific">Rhizobium rhizogenes</name>
    <name type="common">Agrobacterium rhizogenes</name>
    <dbReference type="NCBI Taxonomy" id="359"/>
    <lineage>
        <taxon>Bacteria</taxon>
        <taxon>Pseudomonadati</taxon>
        <taxon>Pseudomonadota</taxon>
        <taxon>Alphaproteobacteria</taxon>
        <taxon>Hyphomicrobiales</taxon>
        <taxon>Rhizobiaceae</taxon>
        <taxon>Rhizobium/Agrobacterium group</taxon>
        <taxon>Rhizobium</taxon>
    </lineage>
</organism>
<evidence type="ECO:0000313" key="9">
    <source>
        <dbReference type="Proteomes" id="UP000315434"/>
    </source>
</evidence>
<evidence type="ECO:0000256" key="5">
    <source>
        <dbReference type="PROSITE-ProRule" id="PRU10137"/>
    </source>
</evidence>
<reference evidence="8 9" key="1">
    <citation type="journal article" date="2019" name="Appl. Microbiol. Biotechnol.">
        <title>Differential efficiency of wild type rhizogenic strains for rol gene transformation of plants.</title>
        <authorList>
            <person name="Desmet S."/>
            <person name="De Keyser E."/>
            <person name="Van Vaerenbergh J."/>
            <person name="Baeyen S."/>
            <person name="Van Huylenbroeck J."/>
            <person name="Geelen D."/>
            <person name="Dhooghe E."/>
        </authorList>
    </citation>
    <scope>NUCLEOTIDE SEQUENCE [LARGE SCALE GENOMIC DNA]</scope>
    <source>
        <strain evidence="8 9">GBBC3284</strain>
    </source>
</reference>
<feature type="domain" description="Resolvase/invertase-type recombinase catalytic" evidence="7">
    <location>
        <begin position="2"/>
        <end position="156"/>
    </location>
</feature>
<evidence type="ECO:0000256" key="4">
    <source>
        <dbReference type="PIRSR" id="PIRSR606118-50"/>
    </source>
</evidence>
<dbReference type="OrthoDB" id="9800103at2"/>
<proteinExistence type="predicted"/>
<accession>A0A546XI04</accession>
<gene>
    <name evidence="8" type="ORF">EXN68_11725</name>
</gene>
<dbReference type="RefSeq" id="WP_142840953.1">
    <property type="nucleotide sequence ID" value="NZ_SGNY01000003.1"/>
</dbReference>
<feature type="compositionally biased region" description="Basic and acidic residues" evidence="6">
    <location>
        <begin position="152"/>
        <end position="163"/>
    </location>
</feature>
<protein>
    <submittedName>
        <fullName evidence="8">Resolvase</fullName>
    </submittedName>
</protein>
<evidence type="ECO:0000256" key="2">
    <source>
        <dbReference type="ARBA" id="ARBA00023125"/>
    </source>
</evidence>
<feature type="active site" description="O-(5'-phospho-DNA)-serine intermediate" evidence="4 5">
    <location>
        <position position="10"/>
    </location>
</feature>
<feature type="region of interest" description="Disordered" evidence="6">
    <location>
        <begin position="144"/>
        <end position="163"/>
    </location>
</feature>
<evidence type="ECO:0000313" key="8">
    <source>
        <dbReference type="EMBL" id="TRB00384.1"/>
    </source>
</evidence>
<dbReference type="Proteomes" id="UP000315434">
    <property type="component" value="Unassembled WGS sequence"/>
</dbReference>
<keyword evidence="1" id="KW-0229">DNA integration</keyword>
<dbReference type="InterPro" id="IPR006118">
    <property type="entry name" value="Recombinase_CS"/>
</dbReference>
<keyword evidence="2" id="KW-0238">DNA-binding</keyword>
<dbReference type="PROSITE" id="PS00398">
    <property type="entry name" value="RECOMBINASES_2"/>
    <property type="match status" value="1"/>
</dbReference>
<evidence type="ECO:0000256" key="6">
    <source>
        <dbReference type="SAM" id="MobiDB-lite"/>
    </source>
</evidence>
<dbReference type="GO" id="GO:0000150">
    <property type="term" value="F:DNA strand exchange activity"/>
    <property type="evidence" value="ECO:0007669"/>
    <property type="project" value="InterPro"/>
</dbReference>
<dbReference type="SMART" id="SM00857">
    <property type="entry name" value="Resolvase"/>
    <property type="match status" value="1"/>
</dbReference>
<dbReference type="EMBL" id="SGNY01000003">
    <property type="protein sequence ID" value="TRB00384.1"/>
    <property type="molecule type" value="Genomic_DNA"/>
</dbReference>
<dbReference type="GO" id="GO:0015074">
    <property type="term" value="P:DNA integration"/>
    <property type="evidence" value="ECO:0007669"/>
    <property type="project" value="UniProtKB-KW"/>
</dbReference>
<evidence type="ECO:0000259" key="7">
    <source>
        <dbReference type="PROSITE" id="PS51736"/>
    </source>
</evidence>
<dbReference type="SUPFAM" id="SSF53041">
    <property type="entry name" value="Resolvase-like"/>
    <property type="match status" value="1"/>
</dbReference>
<keyword evidence="3" id="KW-0233">DNA recombination</keyword>
<dbReference type="PANTHER" id="PTHR30461:SF25">
    <property type="entry name" value="RESOLVASE-RELATED"/>
    <property type="match status" value="1"/>
</dbReference>
<comment type="caution">
    <text evidence="8">The sequence shown here is derived from an EMBL/GenBank/DDBJ whole genome shotgun (WGS) entry which is preliminary data.</text>
</comment>
<sequence length="209" mass="23397">MFIRAYLRASTKEQDASRAKADLQHFVDERSLKIAATYTENESGASLKRPELFRLLSDCQPGDVLLVEQVDRLSRLNADDWEKLKAEIAAKRVRVVALDLPTSHQLARAGSDEFSARMLDAINGMMLDMLAAIARKDYEDRRRRQAQGIQSAKERGAFKGRPEDERRNAALIEMLKGGQTWASIVAATGVSTSTLSRLAKRIREGETHP</sequence>
<dbReference type="PANTHER" id="PTHR30461">
    <property type="entry name" value="DNA-INVERTASE FROM LAMBDOID PROPHAGE"/>
    <property type="match status" value="1"/>
</dbReference>
<name>A0A546XI04_RHIRH</name>
<dbReference type="InterPro" id="IPR006119">
    <property type="entry name" value="Resolv_N"/>
</dbReference>
<dbReference type="PROSITE" id="PS00397">
    <property type="entry name" value="RECOMBINASES_1"/>
    <property type="match status" value="1"/>
</dbReference>
<evidence type="ECO:0000256" key="3">
    <source>
        <dbReference type="ARBA" id="ARBA00023172"/>
    </source>
</evidence>
<dbReference type="InterPro" id="IPR036162">
    <property type="entry name" value="Resolvase-like_N_sf"/>
</dbReference>
<dbReference type="InterPro" id="IPR050639">
    <property type="entry name" value="SSR_resolvase"/>
</dbReference>
<dbReference type="GO" id="GO:0003677">
    <property type="term" value="F:DNA binding"/>
    <property type="evidence" value="ECO:0007669"/>
    <property type="project" value="UniProtKB-KW"/>
</dbReference>
<dbReference type="Gene3D" id="3.40.50.1390">
    <property type="entry name" value="Resolvase, N-terminal catalytic domain"/>
    <property type="match status" value="1"/>
</dbReference>